<dbReference type="OrthoDB" id="9801699at2"/>
<dbReference type="Gene3D" id="3.50.50.60">
    <property type="entry name" value="FAD/NAD(P)-binding domain"/>
    <property type="match status" value="2"/>
</dbReference>
<evidence type="ECO:0000313" key="3">
    <source>
        <dbReference type="EMBL" id="TCP38474.1"/>
    </source>
</evidence>
<dbReference type="InterPro" id="IPR017224">
    <property type="entry name" value="Opine_Oxase_asu/HCN_bsu"/>
</dbReference>
<comment type="caution">
    <text evidence="3">The sequence shown here is derived from an EMBL/GenBank/DDBJ whole genome shotgun (WGS) entry which is preliminary data.</text>
</comment>
<evidence type="ECO:0000313" key="4">
    <source>
        <dbReference type="Proteomes" id="UP000295399"/>
    </source>
</evidence>
<dbReference type="PRINTS" id="PR00368">
    <property type="entry name" value="FADPNR"/>
</dbReference>
<dbReference type="PIRSF" id="PIRSF037495">
    <property type="entry name" value="Opine_OX_OoxA/HcnB"/>
    <property type="match status" value="1"/>
</dbReference>
<keyword evidence="4" id="KW-1185">Reference proteome</keyword>
<proteinExistence type="predicted"/>
<dbReference type="AlphaFoldDB" id="A0A4R2PTL3"/>
<dbReference type="Proteomes" id="UP000295399">
    <property type="component" value="Unassembled WGS sequence"/>
</dbReference>
<name>A0A4R2PTL3_RHOSA</name>
<dbReference type="GO" id="GO:0016491">
    <property type="term" value="F:oxidoreductase activity"/>
    <property type="evidence" value="ECO:0007669"/>
    <property type="project" value="UniProtKB-KW"/>
</dbReference>
<dbReference type="PANTHER" id="PTHR42949:SF3">
    <property type="entry name" value="ANAEROBIC GLYCEROL-3-PHOSPHATE DEHYDROGENASE SUBUNIT B"/>
    <property type="match status" value="1"/>
</dbReference>
<dbReference type="EMBL" id="SLXO01000001">
    <property type="protein sequence ID" value="TCP38474.1"/>
    <property type="molecule type" value="Genomic_DNA"/>
</dbReference>
<feature type="domain" description="FAD/NAD(P)-binding" evidence="2">
    <location>
        <begin position="13"/>
        <end position="346"/>
    </location>
</feature>
<reference evidence="3 4" key="1">
    <citation type="submission" date="2019-03" db="EMBL/GenBank/DDBJ databases">
        <title>Genomic Encyclopedia of Type Strains, Phase IV (KMG-IV): sequencing the most valuable type-strain genomes for metagenomic binning, comparative biology and taxonomic classification.</title>
        <authorList>
            <person name="Goeker M."/>
        </authorList>
    </citation>
    <scope>NUCLEOTIDE SEQUENCE [LARGE SCALE GENOMIC DNA]</scope>
    <source>
        <strain evidence="3 4">DSM 2132</strain>
    </source>
</reference>
<evidence type="ECO:0000259" key="2">
    <source>
        <dbReference type="Pfam" id="PF07992"/>
    </source>
</evidence>
<dbReference type="CDD" id="cd19946">
    <property type="entry name" value="GlpA-like_Fer2_BFD-like"/>
    <property type="match status" value="1"/>
</dbReference>
<dbReference type="Pfam" id="PF07992">
    <property type="entry name" value="Pyr_redox_2"/>
    <property type="match status" value="1"/>
</dbReference>
<dbReference type="PRINTS" id="PR00411">
    <property type="entry name" value="PNDRDTASEI"/>
</dbReference>
<keyword evidence="1" id="KW-0560">Oxidoreductase</keyword>
<dbReference type="InterPro" id="IPR051691">
    <property type="entry name" value="Metab_Enz_Cyan_OpOx_G3PDH"/>
</dbReference>
<dbReference type="InterPro" id="IPR041854">
    <property type="entry name" value="BFD-like_2Fe2S-bd_dom_sf"/>
</dbReference>
<dbReference type="SUPFAM" id="SSF51905">
    <property type="entry name" value="FAD/NAD(P)-binding domain"/>
    <property type="match status" value="1"/>
</dbReference>
<dbReference type="InParanoid" id="A0A4R2PTL3"/>
<dbReference type="PANTHER" id="PTHR42949">
    <property type="entry name" value="ANAEROBIC GLYCEROL-3-PHOSPHATE DEHYDROGENASE SUBUNIT B"/>
    <property type="match status" value="1"/>
</dbReference>
<organism evidence="3 4">
    <name type="scientific">Rhodothalassium salexigens DSM 2132</name>
    <dbReference type="NCBI Taxonomy" id="1188247"/>
    <lineage>
        <taxon>Bacteria</taxon>
        <taxon>Pseudomonadati</taxon>
        <taxon>Pseudomonadota</taxon>
        <taxon>Alphaproteobacteria</taxon>
        <taxon>Rhodothalassiales</taxon>
        <taxon>Rhodothalassiaceae</taxon>
        <taxon>Rhodothalassium</taxon>
    </lineage>
</organism>
<sequence>MSGDDPTATAAPVAIVGAGPAGLAAAALLADHGVRPLLIDEAPRPGGQILRQPPRETTVERWLPGPLYRAPKAALRAVEDRADIAWLGGATVLGIDPPDPLAGRDGFELWVDTGARGHRLIAAERVLLATGAYELPVAFPGWTLPGVMGAGALQTVLKSQQILPGNRLVFAGSHPLQLVVADQALDAGAEVALVAFSQSRPAVLAAAARSLRHLGRHWPKVWTPARILARLAARGVAVRFNTVVAEAHGSHSVTAATLAGLDRAGGRAPDMTADRRARVACDTLALCYGFLAGTELARATGAAWTWDLDAGGWLVAHDGAFRSSVPGLYAAGEATGVDGADAALAKGRLAARAILADRGWATSDSTDAARRRDARALARALAFARDLRRFARPPHRALDRITGADTLVCRCEAITRAGVEAGRQPPLALADMNAVKRATRVGMGACQGRLCGAILARLARPGTGGGQPPRPFTARMPVKPASIAAVAALAEHADAADDDRGDQTDDG</sequence>
<dbReference type="InterPro" id="IPR023753">
    <property type="entry name" value="FAD/NAD-binding_dom"/>
</dbReference>
<accession>A0A4R2PTL3</accession>
<dbReference type="Gene3D" id="1.10.10.1100">
    <property type="entry name" value="BFD-like [2Fe-2S]-binding domain"/>
    <property type="match status" value="1"/>
</dbReference>
<dbReference type="RefSeq" id="WP_132706923.1">
    <property type="nucleotide sequence ID" value="NZ_JACIGF010000001.1"/>
</dbReference>
<protein>
    <submittedName>
        <fullName evidence="3">Thioredoxin reductase</fullName>
    </submittedName>
</protein>
<gene>
    <name evidence="3" type="ORF">EV659_101378</name>
</gene>
<dbReference type="InterPro" id="IPR036188">
    <property type="entry name" value="FAD/NAD-bd_sf"/>
</dbReference>
<evidence type="ECO:0000256" key="1">
    <source>
        <dbReference type="ARBA" id="ARBA00023002"/>
    </source>
</evidence>